<dbReference type="Proteomes" id="UP001601444">
    <property type="component" value="Unassembled WGS sequence"/>
</dbReference>
<reference evidence="6 7" key="1">
    <citation type="submission" date="2024-10" db="EMBL/GenBank/DDBJ databases">
        <title>The Natural Products Discovery Center: Release of the First 8490 Sequenced Strains for Exploring Actinobacteria Biosynthetic Diversity.</title>
        <authorList>
            <person name="Kalkreuter E."/>
            <person name="Kautsar S.A."/>
            <person name="Yang D."/>
            <person name="Bader C.D."/>
            <person name="Teijaro C.N."/>
            <person name="Fluegel L."/>
            <person name="Davis C.M."/>
            <person name="Simpson J.R."/>
            <person name="Lauterbach L."/>
            <person name="Steele A.D."/>
            <person name="Gui C."/>
            <person name="Meng S."/>
            <person name="Li G."/>
            <person name="Viehrig K."/>
            <person name="Ye F."/>
            <person name="Su P."/>
            <person name="Kiefer A.F."/>
            <person name="Nichols A."/>
            <person name="Cepeda A.J."/>
            <person name="Yan W."/>
            <person name="Fan B."/>
            <person name="Jiang Y."/>
            <person name="Adhikari A."/>
            <person name="Zheng C.-J."/>
            <person name="Schuster L."/>
            <person name="Cowan T.M."/>
            <person name="Smanski M.J."/>
            <person name="Chevrette M.G."/>
            <person name="De Carvalho L.P.S."/>
            <person name="Shen B."/>
        </authorList>
    </citation>
    <scope>NUCLEOTIDE SEQUENCE [LARGE SCALE GENOMIC DNA]</scope>
    <source>
        <strain evidence="6 7">NPDC004045</strain>
    </source>
</reference>
<evidence type="ECO:0000256" key="2">
    <source>
        <dbReference type="ARBA" id="ARBA00023125"/>
    </source>
</evidence>
<organism evidence="6 7">
    <name type="scientific">Nocardia thailandica</name>
    <dbReference type="NCBI Taxonomy" id="257275"/>
    <lineage>
        <taxon>Bacteria</taxon>
        <taxon>Bacillati</taxon>
        <taxon>Actinomycetota</taxon>
        <taxon>Actinomycetes</taxon>
        <taxon>Mycobacteriales</taxon>
        <taxon>Nocardiaceae</taxon>
        <taxon>Nocardia</taxon>
    </lineage>
</organism>
<evidence type="ECO:0000256" key="4">
    <source>
        <dbReference type="PROSITE-ProRule" id="PRU00335"/>
    </source>
</evidence>
<dbReference type="EMBL" id="JBIAMX010000014">
    <property type="protein sequence ID" value="MFF0545403.1"/>
    <property type="molecule type" value="Genomic_DNA"/>
</dbReference>
<dbReference type="InterPro" id="IPR036271">
    <property type="entry name" value="Tet_transcr_reg_TetR-rel_C_sf"/>
</dbReference>
<dbReference type="InterPro" id="IPR001647">
    <property type="entry name" value="HTH_TetR"/>
</dbReference>
<dbReference type="SUPFAM" id="SSF48498">
    <property type="entry name" value="Tetracyclin repressor-like, C-terminal domain"/>
    <property type="match status" value="1"/>
</dbReference>
<dbReference type="Gene3D" id="1.10.357.10">
    <property type="entry name" value="Tetracycline Repressor, domain 2"/>
    <property type="match status" value="1"/>
</dbReference>
<keyword evidence="1" id="KW-0805">Transcription regulation</keyword>
<dbReference type="InterPro" id="IPR009057">
    <property type="entry name" value="Homeodomain-like_sf"/>
</dbReference>
<comment type="caution">
    <text evidence="6">The sequence shown here is derived from an EMBL/GenBank/DDBJ whole genome shotgun (WGS) entry which is preliminary data.</text>
</comment>
<dbReference type="Pfam" id="PF13305">
    <property type="entry name" value="TetR_C_33"/>
    <property type="match status" value="1"/>
</dbReference>
<dbReference type="InterPro" id="IPR025996">
    <property type="entry name" value="MT1864/Rv1816-like_C"/>
</dbReference>
<dbReference type="PANTHER" id="PTHR30055:SF220">
    <property type="entry name" value="TETR-FAMILY REGULATORY PROTEIN"/>
    <property type="match status" value="1"/>
</dbReference>
<feature type="DNA-binding region" description="H-T-H motif" evidence="4">
    <location>
        <begin position="26"/>
        <end position="45"/>
    </location>
</feature>
<proteinExistence type="predicted"/>
<gene>
    <name evidence="6" type="ORF">ACFYTF_21450</name>
</gene>
<sequence>MSEPLRDRLVEVGADLLEELGAGGLGLRAIARAAGVSHGAPRRWFPTHAALLAAIAHRGFTDLATAFAGAPGGPRERLRHMAVAYVRFAAERPEMFTLMFRHDLLAGSGQNLRATTVPLYAEVVALVRAALPGAGGDAPDRALALWTNVHGLATVTAGRSLELLAPGADPAALAAGLVERHLA</sequence>
<evidence type="ECO:0000259" key="5">
    <source>
        <dbReference type="PROSITE" id="PS50977"/>
    </source>
</evidence>
<evidence type="ECO:0000256" key="1">
    <source>
        <dbReference type="ARBA" id="ARBA00023015"/>
    </source>
</evidence>
<evidence type="ECO:0000256" key="3">
    <source>
        <dbReference type="ARBA" id="ARBA00023163"/>
    </source>
</evidence>
<keyword evidence="2 4" id="KW-0238">DNA-binding</keyword>
<evidence type="ECO:0000313" key="6">
    <source>
        <dbReference type="EMBL" id="MFF0545403.1"/>
    </source>
</evidence>
<keyword evidence="7" id="KW-1185">Reference proteome</keyword>
<dbReference type="SUPFAM" id="SSF46689">
    <property type="entry name" value="Homeodomain-like"/>
    <property type="match status" value="1"/>
</dbReference>
<feature type="domain" description="HTH tetR-type" evidence="5">
    <location>
        <begin position="3"/>
        <end position="63"/>
    </location>
</feature>
<dbReference type="InterPro" id="IPR050109">
    <property type="entry name" value="HTH-type_TetR-like_transc_reg"/>
</dbReference>
<dbReference type="RefSeq" id="WP_387701845.1">
    <property type="nucleotide sequence ID" value="NZ_JBIAMX010000014.1"/>
</dbReference>
<accession>A0ABW6PSJ9</accession>
<keyword evidence="3" id="KW-0804">Transcription</keyword>
<protein>
    <submittedName>
        <fullName evidence="6">TetR/AcrR family transcriptional regulator</fullName>
    </submittedName>
</protein>
<dbReference type="PROSITE" id="PS50977">
    <property type="entry name" value="HTH_TETR_2"/>
    <property type="match status" value="1"/>
</dbReference>
<evidence type="ECO:0000313" key="7">
    <source>
        <dbReference type="Proteomes" id="UP001601444"/>
    </source>
</evidence>
<name>A0ABW6PSJ9_9NOCA</name>
<dbReference type="PANTHER" id="PTHR30055">
    <property type="entry name" value="HTH-TYPE TRANSCRIPTIONAL REGULATOR RUTR"/>
    <property type="match status" value="1"/>
</dbReference>